<feature type="region of interest" description="Disordered" evidence="1">
    <location>
        <begin position="1"/>
        <end position="20"/>
    </location>
</feature>
<reference evidence="2 3" key="1">
    <citation type="journal article" date="2020" name="BMC Genomics">
        <title>Intraspecific diversification of the crop wild relative Brassica cretica Lam. using demographic model selection.</title>
        <authorList>
            <person name="Kioukis A."/>
            <person name="Michalopoulou V.A."/>
            <person name="Briers L."/>
            <person name="Pirintsos S."/>
            <person name="Studholme D.J."/>
            <person name="Pavlidis P."/>
            <person name="Sarris P.F."/>
        </authorList>
    </citation>
    <scope>NUCLEOTIDE SEQUENCE [LARGE SCALE GENOMIC DNA]</scope>
    <source>
        <strain evidence="3">cv. PFS-1207/04</strain>
    </source>
</reference>
<feature type="compositionally biased region" description="Basic and acidic residues" evidence="1">
    <location>
        <begin position="27"/>
        <end position="39"/>
    </location>
</feature>
<organism evidence="2 3">
    <name type="scientific">Brassica cretica</name>
    <name type="common">Mustard</name>
    <dbReference type="NCBI Taxonomy" id="69181"/>
    <lineage>
        <taxon>Eukaryota</taxon>
        <taxon>Viridiplantae</taxon>
        <taxon>Streptophyta</taxon>
        <taxon>Embryophyta</taxon>
        <taxon>Tracheophyta</taxon>
        <taxon>Spermatophyta</taxon>
        <taxon>Magnoliopsida</taxon>
        <taxon>eudicotyledons</taxon>
        <taxon>Gunneridae</taxon>
        <taxon>Pentapetalae</taxon>
        <taxon>rosids</taxon>
        <taxon>malvids</taxon>
        <taxon>Brassicales</taxon>
        <taxon>Brassicaceae</taxon>
        <taxon>Brassiceae</taxon>
        <taxon>Brassica</taxon>
    </lineage>
</organism>
<keyword evidence="3" id="KW-1185">Reference proteome</keyword>
<evidence type="ECO:0000256" key="1">
    <source>
        <dbReference type="SAM" id="MobiDB-lite"/>
    </source>
</evidence>
<name>A0ABQ7DX60_BRACR</name>
<evidence type="ECO:0000313" key="2">
    <source>
        <dbReference type="EMBL" id="KAF3582607.1"/>
    </source>
</evidence>
<feature type="region of interest" description="Disordered" evidence="1">
    <location>
        <begin position="27"/>
        <end position="72"/>
    </location>
</feature>
<dbReference type="Proteomes" id="UP000266723">
    <property type="component" value="Unassembled WGS sequence"/>
</dbReference>
<accession>A0ABQ7DX60</accession>
<proteinExistence type="predicted"/>
<dbReference type="EMBL" id="QGKV02000649">
    <property type="protein sequence ID" value="KAF3582607.1"/>
    <property type="molecule type" value="Genomic_DNA"/>
</dbReference>
<sequence>MAVEEQNELPEATPREAELQRKLDEVQSLKEKLDEHSKQLEQSAEKLSQLESESEPEPDKEAPEGAAKTESPMVAYLEHMFSKRLDAMQSMVERLPG</sequence>
<feature type="compositionally biased region" description="Low complexity" evidence="1">
    <location>
        <begin position="40"/>
        <end position="51"/>
    </location>
</feature>
<gene>
    <name evidence="2" type="ORF">DY000_02031037</name>
</gene>
<comment type="caution">
    <text evidence="2">The sequence shown here is derived from an EMBL/GenBank/DDBJ whole genome shotgun (WGS) entry which is preliminary data.</text>
</comment>
<evidence type="ECO:0000313" key="3">
    <source>
        <dbReference type="Proteomes" id="UP000266723"/>
    </source>
</evidence>
<protein>
    <submittedName>
        <fullName evidence="2">Uncharacterized protein</fullName>
    </submittedName>
</protein>